<dbReference type="EMBL" id="QXFX01002299">
    <property type="protein sequence ID" value="KAE9078441.1"/>
    <property type="molecule type" value="Genomic_DNA"/>
</dbReference>
<reference evidence="3 4" key="1">
    <citation type="submission" date="2018-09" db="EMBL/GenBank/DDBJ databases">
        <title>Genomic investigation of the strawberry pathogen Phytophthora fragariae indicates pathogenicity is determined by transcriptional variation in three key races.</title>
        <authorList>
            <person name="Adams T.M."/>
            <person name="Armitage A.D."/>
            <person name="Sobczyk M.K."/>
            <person name="Bates H.J."/>
            <person name="Dunwell J.M."/>
            <person name="Nellist C.F."/>
            <person name="Harrison R.J."/>
        </authorList>
    </citation>
    <scope>NUCLEOTIDE SEQUENCE [LARGE SCALE GENOMIC DNA]</scope>
    <source>
        <strain evidence="3 4">ONT-3</strain>
    </source>
</reference>
<feature type="domain" description="ZSWIM1/3 RNaseH-like" evidence="2">
    <location>
        <begin position="128"/>
        <end position="207"/>
    </location>
</feature>
<dbReference type="PANTHER" id="PTHR31569">
    <property type="entry name" value="SWIM-TYPE DOMAIN-CONTAINING PROTEIN"/>
    <property type="match status" value="1"/>
</dbReference>
<feature type="compositionally biased region" description="Polar residues" evidence="1">
    <location>
        <begin position="34"/>
        <end position="45"/>
    </location>
</feature>
<dbReference type="InterPro" id="IPR052579">
    <property type="entry name" value="Zinc_finger_SWIM"/>
</dbReference>
<evidence type="ECO:0000259" key="2">
    <source>
        <dbReference type="Pfam" id="PF21056"/>
    </source>
</evidence>
<gene>
    <name evidence="3" type="ORF">PF010_g23120</name>
</gene>
<protein>
    <recommendedName>
        <fullName evidence="2">ZSWIM1/3 RNaseH-like domain-containing protein</fullName>
    </recommendedName>
</protein>
<dbReference type="AlphaFoldDB" id="A0A6G0K7D5"/>
<dbReference type="Proteomes" id="UP000488956">
    <property type="component" value="Unassembled WGS sequence"/>
</dbReference>
<dbReference type="Pfam" id="PF21056">
    <property type="entry name" value="ZSWIM1-3_RNaseH-like"/>
    <property type="match status" value="1"/>
</dbReference>
<feature type="region of interest" description="Disordered" evidence="1">
    <location>
        <begin position="34"/>
        <end position="54"/>
    </location>
</feature>
<accession>A0A6G0K7D5</accession>
<organism evidence="3 4">
    <name type="scientific">Phytophthora fragariae</name>
    <dbReference type="NCBI Taxonomy" id="53985"/>
    <lineage>
        <taxon>Eukaryota</taxon>
        <taxon>Sar</taxon>
        <taxon>Stramenopiles</taxon>
        <taxon>Oomycota</taxon>
        <taxon>Peronosporomycetes</taxon>
        <taxon>Peronosporales</taxon>
        <taxon>Peronosporaceae</taxon>
        <taxon>Phytophthora</taxon>
    </lineage>
</organism>
<sequence length="207" mass="22844">MAISSHKGTVSGLVKSLGDKAAGLRLTRASKWWTRSQNGSDSNQHLHQRAHPSQRLVLGQETIQTVAGLRKAGTKKTSILKIITDNSGSNSQPQDVHNLVAKLKASENENGPSTSGKRLKNWMAEFGVQTGNVGRSFVDDVNQKKIATCITLQTKHMRAIFEQFPEVLLIDATHGTNRSKYKVFSLMAHDTFGKSQFVQHALLQNER</sequence>
<evidence type="ECO:0000313" key="3">
    <source>
        <dbReference type="EMBL" id="KAE9078441.1"/>
    </source>
</evidence>
<evidence type="ECO:0000256" key="1">
    <source>
        <dbReference type="SAM" id="MobiDB-lite"/>
    </source>
</evidence>
<comment type="caution">
    <text evidence="3">The sequence shown here is derived from an EMBL/GenBank/DDBJ whole genome shotgun (WGS) entry which is preliminary data.</text>
</comment>
<proteinExistence type="predicted"/>
<dbReference type="InterPro" id="IPR048324">
    <property type="entry name" value="ZSWIM1-3_RNaseH-like"/>
</dbReference>
<dbReference type="PANTHER" id="PTHR31569:SF4">
    <property type="entry name" value="SWIM-TYPE DOMAIN-CONTAINING PROTEIN"/>
    <property type="match status" value="1"/>
</dbReference>
<name>A0A6G0K7D5_9STRA</name>
<evidence type="ECO:0000313" key="4">
    <source>
        <dbReference type="Proteomes" id="UP000488956"/>
    </source>
</evidence>